<dbReference type="InterPro" id="IPR011332">
    <property type="entry name" value="Ribosomal_zn-bd"/>
</dbReference>
<dbReference type="EMBL" id="LOJF01000011">
    <property type="protein sequence ID" value="KUH57848.1"/>
    <property type="molecule type" value="Genomic_DNA"/>
</dbReference>
<dbReference type="Proteomes" id="UP000054078">
    <property type="component" value="Unassembled WGS sequence"/>
</dbReference>
<keyword evidence="8" id="KW-1185">Reference proteome</keyword>
<evidence type="ECO:0000313" key="8">
    <source>
        <dbReference type="Proteomes" id="UP000054078"/>
    </source>
</evidence>
<organism evidence="7 8">
    <name type="scientific">Tractidigestivibacter scatoligenes</name>
    <name type="common">Olsenella scatoligenes</name>
    <dbReference type="NCBI Taxonomy" id="1299998"/>
    <lineage>
        <taxon>Bacteria</taxon>
        <taxon>Bacillati</taxon>
        <taxon>Actinomycetota</taxon>
        <taxon>Coriobacteriia</taxon>
        <taxon>Coriobacteriales</taxon>
        <taxon>Atopobiaceae</taxon>
        <taxon>Tractidigestivibacter</taxon>
    </lineage>
</organism>
<feature type="compositionally biased region" description="Basic residues" evidence="6">
    <location>
        <begin position="1"/>
        <end position="19"/>
    </location>
</feature>
<dbReference type="STRING" id="1299998.AUL39_09160"/>
<comment type="caution">
    <text evidence="7">The sequence shown here is derived from an EMBL/GenBank/DDBJ whole genome shotgun (WGS) entry which is preliminary data.</text>
</comment>
<dbReference type="SUPFAM" id="SSF57829">
    <property type="entry name" value="Zn-binding ribosomal proteins"/>
    <property type="match status" value="1"/>
</dbReference>
<accession>A0A100YUC7</accession>
<dbReference type="HAMAP" id="MF_00340">
    <property type="entry name" value="Ribosomal_bL32"/>
    <property type="match status" value="1"/>
</dbReference>
<dbReference type="PANTHER" id="PTHR35534:SF1">
    <property type="entry name" value="LARGE RIBOSOMAL SUBUNIT PROTEIN BL32"/>
    <property type="match status" value="1"/>
</dbReference>
<gene>
    <name evidence="5" type="primary">rpmF</name>
    <name evidence="7" type="ORF">AUL39_09160</name>
</gene>
<evidence type="ECO:0000256" key="5">
    <source>
        <dbReference type="HAMAP-Rule" id="MF_00340"/>
    </source>
</evidence>
<evidence type="ECO:0000256" key="1">
    <source>
        <dbReference type="ARBA" id="ARBA00008560"/>
    </source>
</evidence>
<evidence type="ECO:0000256" key="4">
    <source>
        <dbReference type="ARBA" id="ARBA00035178"/>
    </source>
</evidence>
<dbReference type="RefSeq" id="WP_032111637.1">
    <property type="nucleotide sequence ID" value="NZ_JAZHSO010000010.1"/>
</dbReference>
<reference evidence="7 8" key="1">
    <citation type="submission" date="2015-12" db="EMBL/GenBank/DDBJ databases">
        <title>Draft Genome Sequence of Olsenella scatoligenes SK9K4T; a Producer of 3-Methylindole- (skatole) and 4-Methylphenol- (p-cresol) Isolated from Pig Feces.</title>
        <authorList>
            <person name="Li X."/>
            <person name="Borg B."/>
            <person name="Canibe N."/>
        </authorList>
    </citation>
    <scope>NUCLEOTIDE SEQUENCE [LARGE SCALE GENOMIC DNA]</scope>
    <source>
        <strain evidence="7 8">SK9K4</strain>
    </source>
</reference>
<dbReference type="OrthoDB" id="9807363at2"/>
<dbReference type="InterPro" id="IPR002677">
    <property type="entry name" value="Ribosomal_bL32"/>
</dbReference>
<evidence type="ECO:0000313" key="7">
    <source>
        <dbReference type="EMBL" id="KUH57848.1"/>
    </source>
</evidence>
<dbReference type="GO" id="GO:0015934">
    <property type="term" value="C:large ribosomal subunit"/>
    <property type="evidence" value="ECO:0007669"/>
    <property type="project" value="InterPro"/>
</dbReference>
<dbReference type="Pfam" id="PF01783">
    <property type="entry name" value="Ribosomal_L32p"/>
    <property type="match status" value="1"/>
</dbReference>
<dbReference type="AlphaFoldDB" id="A0A100YUC7"/>
<dbReference type="PANTHER" id="PTHR35534">
    <property type="entry name" value="50S RIBOSOMAL PROTEIN L32"/>
    <property type="match status" value="1"/>
</dbReference>
<keyword evidence="2 5" id="KW-0689">Ribosomal protein</keyword>
<sequence length="59" mass="6445">MAVPKQKKGRGATHTRRSANSKVATPARSVCPRCGAPKLPHHVCPNCGYYKDREVVVTE</sequence>
<evidence type="ECO:0000256" key="3">
    <source>
        <dbReference type="ARBA" id="ARBA00023274"/>
    </source>
</evidence>
<evidence type="ECO:0000256" key="6">
    <source>
        <dbReference type="SAM" id="MobiDB-lite"/>
    </source>
</evidence>
<comment type="similarity">
    <text evidence="1 5">Belongs to the bacterial ribosomal protein bL32 family.</text>
</comment>
<dbReference type="NCBIfam" id="TIGR01031">
    <property type="entry name" value="rpmF_bact"/>
    <property type="match status" value="1"/>
</dbReference>
<keyword evidence="3 5" id="KW-0687">Ribonucleoprotein</keyword>
<evidence type="ECO:0000256" key="2">
    <source>
        <dbReference type="ARBA" id="ARBA00022980"/>
    </source>
</evidence>
<dbReference type="InterPro" id="IPR044957">
    <property type="entry name" value="Ribosomal_bL32_bact"/>
</dbReference>
<protein>
    <recommendedName>
        <fullName evidence="4 5">Large ribosomal subunit protein bL32</fullName>
    </recommendedName>
</protein>
<dbReference type="GO" id="GO:0003735">
    <property type="term" value="F:structural constituent of ribosome"/>
    <property type="evidence" value="ECO:0007669"/>
    <property type="project" value="InterPro"/>
</dbReference>
<dbReference type="GO" id="GO:0006412">
    <property type="term" value="P:translation"/>
    <property type="evidence" value="ECO:0007669"/>
    <property type="project" value="UniProtKB-UniRule"/>
</dbReference>
<proteinExistence type="inferred from homology"/>
<feature type="region of interest" description="Disordered" evidence="6">
    <location>
        <begin position="1"/>
        <end position="29"/>
    </location>
</feature>
<name>A0A100YUC7_TRASO</name>